<reference evidence="2 3" key="1">
    <citation type="submission" date="2023-02" db="EMBL/GenBank/DDBJ databases">
        <title>LHISI_Scaffold_Assembly.</title>
        <authorList>
            <person name="Stuart O.P."/>
            <person name="Cleave R."/>
            <person name="Magrath M.J.L."/>
            <person name="Mikheyev A.S."/>
        </authorList>
    </citation>
    <scope>NUCLEOTIDE SEQUENCE [LARGE SCALE GENOMIC DNA]</scope>
    <source>
        <strain evidence="2">Daus_M_001</strain>
        <tissue evidence="2">Leg muscle</tissue>
    </source>
</reference>
<feature type="compositionally biased region" description="Polar residues" evidence="1">
    <location>
        <begin position="56"/>
        <end position="65"/>
    </location>
</feature>
<evidence type="ECO:0000256" key="1">
    <source>
        <dbReference type="SAM" id="MobiDB-lite"/>
    </source>
</evidence>
<protein>
    <submittedName>
        <fullName evidence="2">Uncharacterized protein</fullName>
    </submittedName>
</protein>
<name>A0ABQ9GRX1_9NEOP</name>
<dbReference type="Proteomes" id="UP001159363">
    <property type="component" value="Chromosome 9"/>
</dbReference>
<sequence length="92" mass="10593">MTQKQPESQNTWYLSSYTKHLTTTKLDDNTRSLSPRGNQSSNHHNTCIQHRKICTKNRTSISTPSLHKMKNPIQPSSKDYLHPSTLTSLNRN</sequence>
<comment type="caution">
    <text evidence="2">The sequence shown here is derived from an EMBL/GenBank/DDBJ whole genome shotgun (WGS) entry which is preliminary data.</text>
</comment>
<keyword evidence="3" id="KW-1185">Reference proteome</keyword>
<dbReference type="EMBL" id="JARBHB010000010">
    <property type="protein sequence ID" value="KAJ8874775.1"/>
    <property type="molecule type" value="Genomic_DNA"/>
</dbReference>
<feature type="region of interest" description="Disordered" evidence="1">
    <location>
        <begin position="25"/>
        <end position="92"/>
    </location>
</feature>
<gene>
    <name evidence="2" type="ORF">PR048_025641</name>
</gene>
<organism evidence="2 3">
    <name type="scientific">Dryococelus australis</name>
    <dbReference type="NCBI Taxonomy" id="614101"/>
    <lineage>
        <taxon>Eukaryota</taxon>
        <taxon>Metazoa</taxon>
        <taxon>Ecdysozoa</taxon>
        <taxon>Arthropoda</taxon>
        <taxon>Hexapoda</taxon>
        <taxon>Insecta</taxon>
        <taxon>Pterygota</taxon>
        <taxon>Neoptera</taxon>
        <taxon>Polyneoptera</taxon>
        <taxon>Phasmatodea</taxon>
        <taxon>Verophasmatodea</taxon>
        <taxon>Anareolatae</taxon>
        <taxon>Phasmatidae</taxon>
        <taxon>Eurycanthinae</taxon>
        <taxon>Dryococelus</taxon>
    </lineage>
</organism>
<evidence type="ECO:0000313" key="2">
    <source>
        <dbReference type="EMBL" id="KAJ8874775.1"/>
    </source>
</evidence>
<feature type="compositionally biased region" description="Polar residues" evidence="1">
    <location>
        <begin position="31"/>
        <end position="48"/>
    </location>
</feature>
<proteinExistence type="predicted"/>
<evidence type="ECO:0000313" key="3">
    <source>
        <dbReference type="Proteomes" id="UP001159363"/>
    </source>
</evidence>
<accession>A0ABQ9GRX1</accession>